<sequence length="98" mass="11844">MIPNKFKNYFLGSNKLFFPEYEFVIKLSFPRVFVRFLRVEGYYTDFEKFFQNVAEVQYIEGSKLSKIEERQILNEVWDFLTMEKGPNKADFFGKNDKL</sequence>
<comment type="caution">
    <text evidence="1">The sequence shown here is derived from an EMBL/GenBank/DDBJ whole genome shotgun (WGS) entry which is preliminary data.</text>
</comment>
<evidence type="ECO:0000313" key="2">
    <source>
        <dbReference type="Proteomes" id="UP001207408"/>
    </source>
</evidence>
<dbReference type="EMBL" id="JAPDPI010000046">
    <property type="protein sequence ID" value="MCW3807414.1"/>
    <property type="molecule type" value="Genomic_DNA"/>
</dbReference>
<proteinExistence type="predicted"/>
<dbReference type="AlphaFoldDB" id="A0AAE3SLG1"/>
<name>A0AAE3SLG1_9BACT</name>
<reference evidence="1" key="1">
    <citation type="submission" date="2022-10" db="EMBL/GenBank/DDBJ databases">
        <authorList>
            <person name="Yu W.X."/>
        </authorList>
    </citation>
    <scope>NUCLEOTIDE SEQUENCE</scope>
    <source>
        <strain evidence="1">D04</strain>
    </source>
</reference>
<accession>A0AAE3SLG1</accession>
<dbReference type="RefSeq" id="WP_301201812.1">
    <property type="nucleotide sequence ID" value="NZ_JAPDPI010000046.1"/>
</dbReference>
<organism evidence="1 2">
    <name type="scientific">Plebeiibacterium marinum</name>
    <dbReference type="NCBI Taxonomy" id="2992111"/>
    <lineage>
        <taxon>Bacteria</taxon>
        <taxon>Pseudomonadati</taxon>
        <taxon>Bacteroidota</taxon>
        <taxon>Bacteroidia</taxon>
        <taxon>Marinilabiliales</taxon>
        <taxon>Marinilabiliaceae</taxon>
        <taxon>Plebeiibacterium</taxon>
    </lineage>
</organism>
<protein>
    <submittedName>
        <fullName evidence="1">Uncharacterized protein</fullName>
    </submittedName>
</protein>
<keyword evidence="2" id="KW-1185">Reference proteome</keyword>
<dbReference type="Proteomes" id="UP001207408">
    <property type="component" value="Unassembled WGS sequence"/>
</dbReference>
<gene>
    <name evidence="1" type="ORF">OM074_17415</name>
</gene>
<evidence type="ECO:0000313" key="1">
    <source>
        <dbReference type="EMBL" id="MCW3807414.1"/>
    </source>
</evidence>